<keyword evidence="2" id="KW-1185">Reference proteome</keyword>
<dbReference type="InterPro" id="IPR036397">
    <property type="entry name" value="RNaseH_sf"/>
</dbReference>
<organism evidence="1 2">
    <name type="scientific">Apophysomyces ossiformis</name>
    <dbReference type="NCBI Taxonomy" id="679940"/>
    <lineage>
        <taxon>Eukaryota</taxon>
        <taxon>Fungi</taxon>
        <taxon>Fungi incertae sedis</taxon>
        <taxon>Mucoromycota</taxon>
        <taxon>Mucoromycotina</taxon>
        <taxon>Mucoromycetes</taxon>
        <taxon>Mucorales</taxon>
        <taxon>Mucorineae</taxon>
        <taxon>Mucoraceae</taxon>
        <taxon>Apophysomyces</taxon>
    </lineage>
</organism>
<reference evidence="1" key="1">
    <citation type="submission" date="2020-01" db="EMBL/GenBank/DDBJ databases">
        <title>Genome Sequencing of Three Apophysomyces-Like Fungal Strains Confirms a Novel Fungal Genus in the Mucoromycota with divergent Burkholderia-like Endosymbiotic Bacteria.</title>
        <authorList>
            <person name="Stajich J.E."/>
            <person name="Macias A.M."/>
            <person name="Carter-House D."/>
            <person name="Lovett B."/>
            <person name="Kasson L.R."/>
            <person name="Berry K."/>
            <person name="Grigoriev I."/>
            <person name="Chang Y."/>
            <person name="Spatafora J."/>
            <person name="Kasson M.T."/>
        </authorList>
    </citation>
    <scope>NUCLEOTIDE SEQUENCE</scope>
    <source>
        <strain evidence="1">NRRL A-21654</strain>
    </source>
</reference>
<dbReference type="Gene3D" id="3.30.420.10">
    <property type="entry name" value="Ribonuclease H-like superfamily/Ribonuclease H"/>
    <property type="match status" value="1"/>
</dbReference>
<protein>
    <submittedName>
        <fullName evidence="1">Uncharacterized protein</fullName>
    </submittedName>
</protein>
<accession>A0A8H7BR02</accession>
<dbReference type="EMBL" id="JABAYA010000037">
    <property type="protein sequence ID" value="KAF7728416.1"/>
    <property type="molecule type" value="Genomic_DNA"/>
</dbReference>
<evidence type="ECO:0000313" key="2">
    <source>
        <dbReference type="Proteomes" id="UP000605846"/>
    </source>
</evidence>
<name>A0A8H7BR02_9FUNG</name>
<dbReference type="Proteomes" id="UP000605846">
    <property type="component" value="Unassembled WGS sequence"/>
</dbReference>
<dbReference type="OrthoDB" id="2277358at2759"/>
<gene>
    <name evidence="1" type="ORF">EC973_006094</name>
</gene>
<dbReference type="AlphaFoldDB" id="A0A8H7BR02"/>
<proteinExistence type="predicted"/>
<sequence length="280" mass="32523">MKWPAQNPDRNPVEHLWYALEKRIKDRRTHLRNTEQLVAFLQEKWQKITFVELQTQKGIPAFPRQVFDEYRWQRLGGNISAFPSHEALRPYIYRVLDSCLADFKANTKLVSTDNVKDVAFEQAEFLENLFMAALTLYQRKVSLDHSEAVFNTLLVYPFVSALTSCISEDKFGKFRCGFFPGEEDLLSMSKQMGAATMLRDDRHCYKPDSVVSLLELQNVEVLIVEVSGPYGSTGLTKLNFDRRKGMFWRSSHAKKHVRRHEIRLIGCVQESEGLFPPSRR</sequence>
<dbReference type="GO" id="GO:0003676">
    <property type="term" value="F:nucleic acid binding"/>
    <property type="evidence" value="ECO:0007669"/>
    <property type="project" value="InterPro"/>
</dbReference>
<evidence type="ECO:0000313" key="1">
    <source>
        <dbReference type="EMBL" id="KAF7728416.1"/>
    </source>
</evidence>
<comment type="caution">
    <text evidence="1">The sequence shown here is derived from an EMBL/GenBank/DDBJ whole genome shotgun (WGS) entry which is preliminary data.</text>
</comment>